<name>A0A318J718_9BURK</name>
<accession>A0A318J718</accession>
<dbReference type="InterPro" id="IPR050267">
    <property type="entry name" value="Anti-sigma-factor_SerPK"/>
</dbReference>
<evidence type="ECO:0000256" key="1">
    <source>
        <dbReference type="ARBA" id="ARBA00022527"/>
    </source>
</evidence>
<feature type="domain" description="Histidine kinase/HSP90-like ATPase" evidence="2">
    <location>
        <begin position="29"/>
        <end position="147"/>
    </location>
</feature>
<protein>
    <submittedName>
        <fullName evidence="3">Anti-sigma regulatory factor (Ser/Thr protein kinase)</fullName>
    </submittedName>
</protein>
<keyword evidence="1" id="KW-0808">Transferase</keyword>
<proteinExistence type="predicted"/>
<dbReference type="Proteomes" id="UP000247792">
    <property type="component" value="Unassembled WGS sequence"/>
</dbReference>
<keyword evidence="4" id="KW-1185">Reference proteome</keyword>
<dbReference type="GO" id="GO:0004674">
    <property type="term" value="F:protein serine/threonine kinase activity"/>
    <property type="evidence" value="ECO:0007669"/>
    <property type="project" value="UniProtKB-KW"/>
</dbReference>
<evidence type="ECO:0000259" key="2">
    <source>
        <dbReference type="Pfam" id="PF13581"/>
    </source>
</evidence>
<dbReference type="AlphaFoldDB" id="A0A318J718"/>
<comment type="caution">
    <text evidence="3">The sequence shown here is derived from an EMBL/GenBank/DDBJ whole genome shotgun (WGS) entry which is preliminary data.</text>
</comment>
<gene>
    <name evidence="3" type="ORF">DFR42_10587</name>
</gene>
<dbReference type="RefSeq" id="WP_110255984.1">
    <property type="nucleotide sequence ID" value="NZ_QJKB01000005.1"/>
</dbReference>
<keyword evidence="1" id="KW-0418">Kinase</keyword>
<evidence type="ECO:0000313" key="3">
    <source>
        <dbReference type="EMBL" id="PXX42429.1"/>
    </source>
</evidence>
<sequence>MQFHPEDQPGKAVCADWQISFNGQRMLYEQVRPCLAGLLRAQHVDEDIVDDVQLIAEEVLVNVLKYGAPEQDPALIKLDVHLQEREIVLDMVDNSYAYNPGHGLNQPDLDMDFADRPLGGLGLYLVNALADHIDYSYAHGQNNLHIRKFLVKP</sequence>
<dbReference type="SUPFAM" id="SSF55874">
    <property type="entry name" value="ATPase domain of HSP90 chaperone/DNA topoisomerase II/histidine kinase"/>
    <property type="match status" value="1"/>
</dbReference>
<dbReference type="InterPro" id="IPR003594">
    <property type="entry name" value="HATPase_dom"/>
</dbReference>
<dbReference type="Gene3D" id="3.30.565.10">
    <property type="entry name" value="Histidine kinase-like ATPase, C-terminal domain"/>
    <property type="match status" value="1"/>
</dbReference>
<dbReference type="EMBL" id="QJKB01000005">
    <property type="protein sequence ID" value="PXX42429.1"/>
    <property type="molecule type" value="Genomic_DNA"/>
</dbReference>
<dbReference type="Pfam" id="PF13581">
    <property type="entry name" value="HATPase_c_2"/>
    <property type="match status" value="1"/>
</dbReference>
<dbReference type="PANTHER" id="PTHR35526">
    <property type="entry name" value="ANTI-SIGMA-F FACTOR RSBW-RELATED"/>
    <property type="match status" value="1"/>
</dbReference>
<organism evidence="3 4">
    <name type="scientific">Undibacterium pigrum</name>
    <dbReference type="NCBI Taxonomy" id="401470"/>
    <lineage>
        <taxon>Bacteria</taxon>
        <taxon>Pseudomonadati</taxon>
        <taxon>Pseudomonadota</taxon>
        <taxon>Betaproteobacteria</taxon>
        <taxon>Burkholderiales</taxon>
        <taxon>Oxalobacteraceae</taxon>
        <taxon>Undibacterium</taxon>
    </lineage>
</organism>
<keyword evidence="1" id="KW-0723">Serine/threonine-protein kinase</keyword>
<dbReference type="CDD" id="cd16936">
    <property type="entry name" value="HATPase_RsbW-like"/>
    <property type="match status" value="1"/>
</dbReference>
<dbReference type="InterPro" id="IPR036890">
    <property type="entry name" value="HATPase_C_sf"/>
</dbReference>
<dbReference type="OrthoDB" id="327549at2"/>
<reference evidence="3 4" key="1">
    <citation type="submission" date="2018-05" db="EMBL/GenBank/DDBJ databases">
        <title>Genomic Encyclopedia of Type Strains, Phase IV (KMG-IV): sequencing the most valuable type-strain genomes for metagenomic binning, comparative biology and taxonomic classification.</title>
        <authorList>
            <person name="Goeker M."/>
        </authorList>
    </citation>
    <scope>NUCLEOTIDE SEQUENCE [LARGE SCALE GENOMIC DNA]</scope>
    <source>
        <strain evidence="3 4">DSM 19792</strain>
    </source>
</reference>
<evidence type="ECO:0000313" key="4">
    <source>
        <dbReference type="Proteomes" id="UP000247792"/>
    </source>
</evidence>